<protein>
    <submittedName>
        <fullName evidence="7">Putative aldouronate transport system substrate-binding protein</fullName>
    </submittedName>
</protein>
<dbReference type="EMBL" id="FQXM01000035">
    <property type="protein sequence ID" value="SHI02531.1"/>
    <property type="molecule type" value="Genomic_DNA"/>
</dbReference>
<dbReference type="PANTHER" id="PTHR43649:SF33">
    <property type="entry name" value="POLYGALACTURONAN_RHAMNOGALACTURONAN-BINDING PROTEIN YTCQ"/>
    <property type="match status" value="1"/>
</dbReference>
<dbReference type="PROSITE" id="PS51257">
    <property type="entry name" value="PROKAR_LIPOPROTEIN"/>
    <property type="match status" value="1"/>
</dbReference>
<sequence>MLSKKLRCFATMMSLVMSISLFAGCSKEKNDVDTSKNNSEVKADSGTIYPLEGEHKITYWTQGFVHPDYPTQKETPLMQEMMKRTGVDVDFIHQTSPEAFSLMVASGDLPDVFKFDLIKGFPGGPSAAIQQGVAIELNEYLEKYAPNLMKFYAENPDIEKLVKTDDGSFYNFPFVRGSDYLTTFVGPMLRKDWLDKLGLAVPETIDEWYTVLQGFKTMGAKSPLTSEILIVKDANPFVGAYNTSFGMHLQDGKIVYGPIQDGYKDFLKTFAKWYAEGLIDPDIATVDKNQVDAKMTTGESGAAVGHTGSRMGAWLSAMKDDASYDIVAAKYPVLKKGDKPQFGQSQAPYFGMGVGISSKCKDIEAAVKFLDYGYSEEGHMLYNFGIEGESYEMVDGYPTYTDLIMKNPDGVPIAQMLLAYVQSSYNGPLIQDQRYMEQYSEYQQQKDAIEIWKDTDIAKHMLPPVTLNQDESSEVASIKSEIEAYVDEFFYKSMFGDVNIDAEWDKYVDTVNKMGVTDMIKTYEEALVRYNNR</sequence>
<organism evidence="7 8">
    <name type="scientific">Clostridium grantii DSM 8605</name>
    <dbReference type="NCBI Taxonomy" id="1121316"/>
    <lineage>
        <taxon>Bacteria</taxon>
        <taxon>Bacillati</taxon>
        <taxon>Bacillota</taxon>
        <taxon>Clostridia</taxon>
        <taxon>Eubacteriales</taxon>
        <taxon>Clostridiaceae</taxon>
        <taxon>Clostridium</taxon>
    </lineage>
</organism>
<feature type="signal peptide" evidence="6">
    <location>
        <begin position="1"/>
        <end position="23"/>
    </location>
</feature>
<evidence type="ECO:0000256" key="6">
    <source>
        <dbReference type="SAM" id="SignalP"/>
    </source>
</evidence>
<keyword evidence="8" id="KW-1185">Reference proteome</keyword>
<keyword evidence="3" id="KW-0472">Membrane</keyword>
<evidence type="ECO:0000256" key="2">
    <source>
        <dbReference type="ARBA" id="ARBA00022729"/>
    </source>
</evidence>
<name>A0A1M5XRT7_9CLOT</name>
<dbReference type="InterPro" id="IPR006059">
    <property type="entry name" value="SBP"/>
</dbReference>
<evidence type="ECO:0000256" key="5">
    <source>
        <dbReference type="ARBA" id="ARBA00023288"/>
    </source>
</evidence>
<reference evidence="7 8" key="1">
    <citation type="submission" date="2016-11" db="EMBL/GenBank/DDBJ databases">
        <authorList>
            <person name="Jaros S."/>
            <person name="Januszkiewicz K."/>
            <person name="Wedrychowicz H."/>
        </authorList>
    </citation>
    <scope>NUCLEOTIDE SEQUENCE [LARGE SCALE GENOMIC DNA]</scope>
    <source>
        <strain evidence="7 8">DSM 8605</strain>
    </source>
</reference>
<dbReference type="Proteomes" id="UP000184447">
    <property type="component" value="Unassembled WGS sequence"/>
</dbReference>
<dbReference type="AlphaFoldDB" id="A0A1M5XRT7"/>
<evidence type="ECO:0000256" key="1">
    <source>
        <dbReference type="ARBA" id="ARBA00022475"/>
    </source>
</evidence>
<evidence type="ECO:0000256" key="4">
    <source>
        <dbReference type="ARBA" id="ARBA00023139"/>
    </source>
</evidence>
<dbReference type="STRING" id="1121316.SAMN02745207_03884"/>
<dbReference type="PANTHER" id="PTHR43649">
    <property type="entry name" value="ARABINOSE-BINDING PROTEIN-RELATED"/>
    <property type="match status" value="1"/>
</dbReference>
<keyword evidence="5" id="KW-0449">Lipoprotein</keyword>
<keyword evidence="1" id="KW-1003">Cell membrane</keyword>
<evidence type="ECO:0000313" key="8">
    <source>
        <dbReference type="Proteomes" id="UP000184447"/>
    </source>
</evidence>
<dbReference type="Gene3D" id="3.40.190.10">
    <property type="entry name" value="Periplasmic binding protein-like II"/>
    <property type="match status" value="2"/>
</dbReference>
<dbReference type="InterPro" id="IPR050490">
    <property type="entry name" value="Bact_solute-bd_prot1"/>
</dbReference>
<keyword evidence="2 6" id="KW-0732">Signal</keyword>
<dbReference type="SUPFAM" id="SSF53850">
    <property type="entry name" value="Periplasmic binding protein-like II"/>
    <property type="match status" value="1"/>
</dbReference>
<evidence type="ECO:0000313" key="7">
    <source>
        <dbReference type="EMBL" id="SHI02531.1"/>
    </source>
</evidence>
<evidence type="ECO:0000256" key="3">
    <source>
        <dbReference type="ARBA" id="ARBA00023136"/>
    </source>
</evidence>
<gene>
    <name evidence="7" type="ORF">SAMN02745207_03884</name>
</gene>
<proteinExistence type="predicted"/>
<dbReference type="Pfam" id="PF01547">
    <property type="entry name" value="SBP_bac_1"/>
    <property type="match status" value="1"/>
</dbReference>
<feature type="chain" id="PRO_5038633103" evidence="6">
    <location>
        <begin position="24"/>
        <end position="533"/>
    </location>
</feature>
<dbReference type="OrthoDB" id="2491264at2"/>
<keyword evidence="4" id="KW-0564">Palmitate</keyword>
<accession>A0A1M5XRT7</accession>
<dbReference type="RefSeq" id="WP_073340708.1">
    <property type="nucleotide sequence ID" value="NZ_FQXM01000035.1"/>
</dbReference>